<evidence type="ECO:0000256" key="1">
    <source>
        <dbReference type="SAM" id="MobiDB-lite"/>
    </source>
</evidence>
<keyword evidence="2" id="KW-1133">Transmembrane helix</keyword>
<reference evidence="3" key="1">
    <citation type="journal article" date="2012" name="PLoS ONE">
        <title>Gene sets for utilization of primary and secondary nutrition supplies in the distal gut of endangered iberian lynx.</title>
        <authorList>
            <person name="Alcaide M."/>
            <person name="Messina E."/>
            <person name="Richter M."/>
            <person name="Bargiela R."/>
            <person name="Peplies J."/>
            <person name="Huws S.A."/>
            <person name="Newbold C.J."/>
            <person name="Golyshin P.N."/>
            <person name="Simon M.A."/>
            <person name="Lopez G."/>
            <person name="Yakimov M.M."/>
            <person name="Ferrer M."/>
        </authorList>
    </citation>
    <scope>NUCLEOTIDE SEQUENCE</scope>
</reference>
<organism evidence="3">
    <name type="scientific">gut metagenome</name>
    <dbReference type="NCBI Taxonomy" id="749906"/>
    <lineage>
        <taxon>unclassified sequences</taxon>
        <taxon>metagenomes</taxon>
        <taxon>organismal metagenomes</taxon>
    </lineage>
</organism>
<dbReference type="Pfam" id="PF19579">
    <property type="entry name" value="FtsL_2"/>
    <property type="match status" value="1"/>
</dbReference>
<protein>
    <submittedName>
        <fullName evidence="3">Uncharacterized protein</fullName>
    </submittedName>
</protein>
<feature type="compositionally biased region" description="Basic and acidic residues" evidence="1">
    <location>
        <begin position="1"/>
        <end position="12"/>
    </location>
</feature>
<dbReference type="AlphaFoldDB" id="J9H1J6"/>
<name>J9H1J6_9ZZZZ</name>
<keyword evidence="2" id="KW-0812">Transmembrane</keyword>
<gene>
    <name evidence="3" type="ORF">EVA_02273</name>
</gene>
<proteinExistence type="predicted"/>
<feature type="compositionally biased region" description="Acidic residues" evidence="1">
    <location>
        <begin position="13"/>
        <end position="54"/>
    </location>
</feature>
<feature type="region of interest" description="Disordered" evidence="1">
    <location>
        <begin position="1"/>
        <end position="56"/>
    </location>
</feature>
<sequence length="178" mass="20741">MNISNEDKKQTEEWVEEELTSDSYDNDEEDEAVEEELDPAESDDNAAESEEEREAEDRIAAFRKLTAEEDAEIGRHTPVTLSFILGGDILGGKWFRRHFWYMVMLVGMAIVYVSNRYSCQQEMLETKVLSDTLLDRRYKALTRSSQLKERTRRSRIEESLVDTTLRTSITPSYNLRVE</sequence>
<keyword evidence="2" id="KW-0472">Membrane</keyword>
<evidence type="ECO:0000256" key="2">
    <source>
        <dbReference type="SAM" id="Phobius"/>
    </source>
</evidence>
<dbReference type="EMBL" id="AMCI01000352">
    <property type="protein sequence ID" value="EJX09613.1"/>
    <property type="molecule type" value="Genomic_DNA"/>
</dbReference>
<evidence type="ECO:0000313" key="3">
    <source>
        <dbReference type="EMBL" id="EJX09613.1"/>
    </source>
</evidence>
<dbReference type="InterPro" id="IPR045755">
    <property type="entry name" value="FtsL-like"/>
</dbReference>
<feature type="transmembrane region" description="Helical" evidence="2">
    <location>
        <begin position="99"/>
        <end position="117"/>
    </location>
</feature>
<accession>J9H1J6</accession>
<comment type="caution">
    <text evidence="3">The sequence shown here is derived from an EMBL/GenBank/DDBJ whole genome shotgun (WGS) entry which is preliminary data.</text>
</comment>